<dbReference type="InterPro" id="IPR001845">
    <property type="entry name" value="HTH_ArsR_DNA-bd_dom"/>
</dbReference>
<dbReference type="InterPro" id="IPR036390">
    <property type="entry name" value="WH_DNA-bd_sf"/>
</dbReference>
<dbReference type="InterPro" id="IPR036388">
    <property type="entry name" value="WH-like_DNA-bd_sf"/>
</dbReference>
<sequence length="115" mass="13370">MFKELPIVQQESSKVDFATYEAKFKALADQKRLQIMYELTQRGNTCVCDLTDIFDMQQSKLSYHLKILLDAGLIRKETKGTWSYYELNQEEVNNLLSPELCCIFRLNDVKTGDCC</sequence>
<name>A0A559J1G5_9BACL</name>
<dbReference type="PROSITE" id="PS50987">
    <property type="entry name" value="HTH_ARSR_2"/>
    <property type="match status" value="1"/>
</dbReference>
<evidence type="ECO:0000256" key="3">
    <source>
        <dbReference type="ARBA" id="ARBA00023163"/>
    </source>
</evidence>
<dbReference type="GO" id="GO:0003677">
    <property type="term" value="F:DNA binding"/>
    <property type="evidence" value="ECO:0007669"/>
    <property type="project" value="UniProtKB-KW"/>
</dbReference>
<dbReference type="InterPro" id="IPR051081">
    <property type="entry name" value="HTH_MetalResp_TranReg"/>
</dbReference>
<dbReference type="SMART" id="SM00418">
    <property type="entry name" value="HTH_ARSR"/>
    <property type="match status" value="1"/>
</dbReference>
<dbReference type="InterPro" id="IPR011991">
    <property type="entry name" value="ArsR-like_HTH"/>
</dbReference>
<dbReference type="Gene3D" id="1.10.10.10">
    <property type="entry name" value="Winged helix-like DNA-binding domain superfamily/Winged helix DNA-binding domain"/>
    <property type="match status" value="1"/>
</dbReference>
<dbReference type="AlphaFoldDB" id="A0A559J1G5"/>
<dbReference type="PANTHER" id="PTHR33154:SF18">
    <property type="entry name" value="ARSENICAL RESISTANCE OPERON REPRESSOR"/>
    <property type="match status" value="1"/>
</dbReference>
<dbReference type="EMBL" id="VNJK01000001">
    <property type="protein sequence ID" value="TVX93725.1"/>
    <property type="molecule type" value="Genomic_DNA"/>
</dbReference>
<keyword evidence="2" id="KW-0238">DNA-binding</keyword>
<evidence type="ECO:0000313" key="6">
    <source>
        <dbReference type="Proteomes" id="UP000318102"/>
    </source>
</evidence>
<evidence type="ECO:0000256" key="2">
    <source>
        <dbReference type="ARBA" id="ARBA00023125"/>
    </source>
</evidence>
<dbReference type="CDD" id="cd00090">
    <property type="entry name" value="HTH_ARSR"/>
    <property type="match status" value="1"/>
</dbReference>
<dbReference type="RefSeq" id="WP_144990487.1">
    <property type="nucleotide sequence ID" value="NZ_VNJK01000001.1"/>
</dbReference>
<keyword evidence="6" id="KW-1185">Reference proteome</keyword>
<keyword evidence="3" id="KW-0804">Transcription</keyword>
<dbReference type="OrthoDB" id="9798835at2"/>
<keyword evidence="1" id="KW-0805">Transcription regulation</keyword>
<dbReference type="NCBIfam" id="NF033788">
    <property type="entry name" value="HTH_metalloreg"/>
    <property type="match status" value="1"/>
</dbReference>
<evidence type="ECO:0000259" key="4">
    <source>
        <dbReference type="PROSITE" id="PS50987"/>
    </source>
</evidence>
<dbReference type="Pfam" id="PF01022">
    <property type="entry name" value="HTH_5"/>
    <property type="match status" value="1"/>
</dbReference>
<evidence type="ECO:0000256" key="1">
    <source>
        <dbReference type="ARBA" id="ARBA00023015"/>
    </source>
</evidence>
<comment type="caution">
    <text evidence="5">The sequence shown here is derived from an EMBL/GenBank/DDBJ whole genome shotgun (WGS) entry which is preliminary data.</text>
</comment>
<accession>A0A559J1G5</accession>
<dbReference type="GO" id="GO:0003700">
    <property type="term" value="F:DNA-binding transcription factor activity"/>
    <property type="evidence" value="ECO:0007669"/>
    <property type="project" value="InterPro"/>
</dbReference>
<dbReference type="PRINTS" id="PR00778">
    <property type="entry name" value="HTHARSR"/>
</dbReference>
<reference evidence="5 6" key="1">
    <citation type="submission" date="2019-07" db="EMBL/GenBank/DDBJ databases">
        <authorList>
            <person name="Kim J."/>
        </authorList>
    </citation>
    <scope>NUCLEOTIDE SEQUENCE [LARGE SCALE GENOMIC DNA]</scope>
    <source>
        <strain evidence="5 6">N4</strain>
    </source>
</reference>
<dbReference type="Proteomes" id="UP000318102">
    <property type="component" value="Unassembled WGS sequence"/>
</dbReference>
<dbReference type="SUPFAM" id="SSF46785">
    <property type="entry name" value="Winged helix' DNA-binding domain"/>
    <property type="match status" value="1"/>
</dbReference>
<gene>
    <name evidence="5" type="ORF">FPZ44_12045</name>
</gene>
<organism evidence="5 6">
    <name type="scientific">Paenibacillus agilis</name>
    <dbReference type="NCBI Taxonomy" id="3020863"/>
    <lineage>
        <taxon>Bacteria</taxon>
        <taxon>Bacillati</taxon>
        <taxon>Bacillota</taxon>
        <taxon>Bacilli</taxon>
        <taxon>Bacillales</taxon>
        <taxon>Paenibacillaceae</taxon>
        <taxon>Paenibacillus</taxon>
    </lineage>
</organism>
<proteinExistence type="predicted"/>
<evidence type="ECO:0000313" key="5">
    <source>
        <dbReference type="EMBL" id="TVX93725.1"/>
    </source>
</evidence>
<dbReference type="PANTHER" id="PTHR33154">
    <property type="entry name" value="TRANSCRIPTIONAL REGULATOR, ARSR FAMILY"/>
    <property type="match status" value="1"/>
</dbReference>
<protein>
    <submittedName>
        <fullName evidence="5">Helix-turn-helix transcriptional regulator</fullName>
    </submittedName>
</protein>
<feature type="domain" description="HTH arsR-type" evidence="4">
    <location>
        <begin position="12"/>
        <end position="107"/>
    </location>
</feature>